<feature type="compositionally biased region" description="Gly residues" evidence="2">
    <location>
        <begin position="369"/>
        <end position="424"/>
    </location>
</feature>
<protein>
    <submittedName>
        <fullName evidence="4">Uncharacterized protein</fullName>
    </submittedName>
</protein>
<keyword evidence="3" id="KW-1133">Transmembrane helix</keyword>
<dbReference type="Proteomes" id="UP000683246">
    <property type="component" value="Chromosome"/>
</dbReference>
<keyword evidence="3" id="KW-0812">Transmembrane</keyword>
<dbReference type="InterPro" id="IPR052258">
    <property type="entry name" value="Diverse_Func_Domain-Protein"/>
</dbReference>
<feature type="compositionally biased region" description="Polar residues" evidence="2">
    <location>
        <begin position="427"/>
        <end position="447"/>
    </location>
</feature>
<feature type="compositionally biased region" description="Low complexity" evidence="2">
    <location>
        <begin position="351"/>
        <end position="368"/>
    </location>
</feature>
<feature type="compositionally biased region" description="Polar residues" evidence="2">
    <location>
        <begin position="332"/>
        <end position="345"/>
    </location>
</feature>
<keyword evidence="5" id="KW-1185">Reference proteome</keyword>
<name>A0A8J8MJS9_9FIRM</name>
<dbReference type="PANTHER" id="PTHR37612:SF20">
    <property type="entry name" value="PER-HEXAMER REPEAT PROTEIN 5-RELATED"/>
    <property type="match status" value="1"/>
</dbReference>
<dbReference type="KEGG" id="vpy:HZI73_12830"/>
<dbReference type="EMBL" id="CP058649">
    <property type="protein sequence ID" value="QUI23117.1"/>
    <property type="molecule type" value="Genomic_DNA"/>
</dbReference>
<feature type="transmembrane region" description="Helical" evidence="3">
    <location>
        <begin position="141"/>
        <end position="158"/>
    </location>
</feature>
<keyword evidence="3" id="KW-0472">Membrane</keyword>
<feature type="coiled-coil region" evidence="1">
    <location>
        <begin position="168"/>
        <end position="244"/>
    </location>
</feature>
<keyword evidence="1" id="KW-0175">Coiled coil</keyword>
<feature type="transmembrane region" description="Helical" evidence="3">
    <location>
        <begin position="24"/>
        <end position="48"/>
    </location>
</feature>
<feature type="coiled-coil region" evidence="1">
    <location>
        <begin position="271"/>
        <end position="329"/>
    </location>
</feature>
<feature type="transmembrane region" description="Helical" evidence="3">
    <location>
        <begin position="54"/>
        <end position="75"/>
    </location>
</feature>
<accession>A0A8J8MJS9</accession>
<organism evidence="4 5">
    <name type="scientific">Vallitalea pronyensis</name>
    <dbReference type="NCBI Taxonomy" id="1348613"/>
    <lineage>
        <taxon>Bacteria</taxon>
        <taxon>Bacillati</taxon>
        <taxon>Bacillota</taxon>
        <taxon>Clostridia</taxon>
        <taxon>Lachnospirales</taxon>
        <taxon>Vallitaleaceae</taxon>
        <taxon>Vallitalea</taxon>
    </lineage>
</organism>
<evidence type="ECO:0000256" key="1">
    <source>
        <dbReference type="SAM" id="Coils"/>
    </source>
</evidence>
<sequence length="508" mass="55564">MEQIDKKIKQMVHRVRRRWIISRLIKYCLYGLCGGLMIGIVLVLMRLFIPITFIYTKLGILLAISLGIGFIYSFLRLPSELETAKTIDGFGLKERTITAIEIMSSQYPHPYRDLIKKDAYAHLSKIEPKTMMPILPPVKSLARVLALLGILIITWMIPSQHESWVAEKEKVQIAKREIQKDVQKIKKEIKEDTYLTEEVKKDLEKVISELNKDILHADNEKELEKRAEANLELMKFKKDQAKEKRFKDITEKLLANQKSEALGKALENKDFDLAKREINKLMEDMSNMSDEDYDALLSSLSEQLEGIDMEQLSDALNQLASDMELTNNQLGNSQYALSNGNNASDGQPGASNGNRSSEGNSGSSNSGQNNGGNNGSGNGSGSGSGSDSGNGNGSGNGSGSNGSGNGNQQGGNGNGSGIGSGRGSGSANQGTDGQRVDGTTSDEQVNGQRGDKDSDLQLVREGVSIAGEKIPYDRIIGEYESKAYETMNSSDIPKGMQEVVKEYFSGLN</sequence>
<dbReference type="PANTHER" id="PTHR37612">
    <property type="entry name" value="FIBROIN HEAVY CHAIN FIB-H LIKE PROTEIN"/>
    <property type="match status" value="1"/>
</dbReference>
<gene>
    <name evidence="4" type="ORF">HZI73_12830</name>
</gene>
<evidence type="ECO:0000313" key="4">
    <source>
        <dbReference type="EMBL" id="QUI23117.1"/>
    </source>
</evidence>
<evidence type="ECO:0000256" key="2">
    <source>
        <dbReference type="SAM" id="MobiDB-lite"/>
    </source>
</evidence>
<proteinExistence type="predicted"/>
<feature type="region of interest" description="Disordered" evidence="2">
    <location>
        <begin position="332"/>
        <end position="457"/>
    </location>
</feature>
<dbReference type="RefSeq" id="WP_212698617.1">
    <property type="nucleotide sequence ID" value="NZ_CP058649.1"/>
</dbReference>
<evidence type="ECO:0000313" key="5">
    <source>
        <dbReference type="Proteomes" id="UP000683246"/>
    </source>
</evidence>
<reference evidence="4" key="1">
    <citation type="submission" date="2020-07" db="EMBL/GenBank/DDBJ databases">
        <title>Vallitalea pronyensis genome.</title>
        <authorList>
            <person name="Postec A."/>
        </authorList>
    </citation>
    <scope>NUCLEOTIDE SEQUENCE</scope>
    <source>
        <strain evidence="4">FatNI3</strain>
    </source>
</reference>
<evidence type="ECO:0000256" key="3">
    <source>
        <dbReference type="SAM" id="Phobius"/>
    </source>
</evidence>
<dbReference type="AlphaFoldDB" id="A0A8J8MJS9"/>